<dbReference type="InterPro" id="IPR020565">
    <property type="entry name" value="ImidazoleglycerP_deHydtase_CS"/>
</dbReference>
<gene>
    <name evidence="6 8" type="primary">hisB</name>
    <name evidence="8" type="ORF">ENW55_09490</name>
</gene>
<comment type="subcellular location">
    <subcellularLocation>
        <location evidence="6 7">Cytoplasm</location>
    </subcellularLocation>
</comment>
<keyword evidence="6" id="KW-0963">Cytoplasm</keyword>
<dbReference type="PROSITE" id="PS00954">
    <property type="entry name" value="IGP_DEHYDRATASE_1"/>
    <property type="match status" value="1"/>
</dbReference>
<evidence type="ECO:0000256" key="1">
    <source>
        <dbReference type="ARBA" id="ARBA00005047"/>
    </source>
</evidence>
<evidence type="ECO:0000256" key="7">
    <source>
        <dbReference type="RuleBase" id="RU000599"/>
    </source>
</evidence>
<evidence type="ECO:0000256" key="4">
    <source>
        <dbReference type="ARBA" id="ARBA00023102"/>
    </source>
</evidence>
<dbReference type="InterPro" id="IPR020568">
    <property type="entry name" value="Ribosomal_Su5_D2-typ_SF"/>
</dbReference>
<evidence type="ECO:0000313" key="8">
    <source>
        <dbReference type="EMBL" id="HGZ80198.1"/>
    </source>
</evidence>
<dbReference type="Pfam" id="PF00475">
    <property type="entry name" value="IGPD"/>
    <property type="match status" value="1"/>
</dbReference>
<organism evidence="8">
    <name type="scientific">Pseudothermotoga hypogea</name>
    <dbReference type="NCBI Taxonomy" id="57487"/>
    <lineage>
        <taxon>Bacteria</taxon>
        <taxon>Thermotogati</taxon>
        <taxon>Thermotogota</taxon>
        <taxon>Thermotogae</taxon>
        <taxon>Thermotogales</taxon>
        <taxon>Thermotogaceae</taxon>
        <taxon>Pseudothermotoga</taxon>
    </lineage>
</organism>
<dbReference type="GO" id="GO:0000105">
    <property type="term" value="P:L-histidine biosynthetic process"/>
    <property type="evidence" value="ECO:0007669"/>
    <property type="project" value="UniProtKB-UniRule"/>
</dbReference>
<dbReference type="CDD" id="cd07914">
    <property type="entry name" value="IGPD"/>
    <property type="match status" value="1"/>
</dbReference>
<dbReference type="PANTHER" id="PTHR23133:SF2">
    <property type="entry name" value="IMIDAZOLEGLYCEROL-PHOSPHATE DEHYDRATASE"/>
    <property type="match status" value="1"/>
</dbReference>
<comment type="caution">
    <text evidence="8">The sequence shown here is derived from an EMBL/GenBank/DDBJ whole genome shotgun (WGS) entry which is preliminary data.</text>
</comment>
<dbReference type="AlphaFoldDB" id="A0A832IAI6"/>
<dbReference type="EC" id="4.2.1.19" evidence="6 7"/>
<keyword evidence="4 6" id="KW-0368">Histidine biosynthesis</keyword>
<evidence type="ECO:0000256" key="3">
    <source>
        <dbReference type="ARBA" id="ARBA00022605"/>
    </source>
</evidence>
<dbReference type="UniPathway" id="UPA00031">
    <property type="reaction ID" value="UER00011"/>
</dbReference>
<dbReference type="NCBIfam" id="NF002114">
    <property type="entry name" value="PRK00951.2-4"/>
    <property type="match status" value="1"/>
</dbReference>
<evidence type="ECO:0000256" key="2">
    <source>
        <dbReference type="ARBA" id="ARBA00016664"/>
    </source>
</evidence>
<evidence type="ECO:0000256" key="6">
    <source>
        <dbReference type="HAMAP-Rule" id="MF_00076"/>
    </source>
</evidence>
<dbReference type="GO" id="GO:0005737">
    <property type="term" value="C:cytoplasm"/>
    <property type="evidence" value="ECO:0007669"/>
    <property type="project" value="UniProtKB-SubCell"/>
</dbReference>
<dbReference type="SUPFAM" id="SSF54211">
    <property type="entry name" value="Ribosomal protein S5 domain 2-like"/>
    <property type="match status" value="2"/>
</dbReference>
<dbReference type="InterPro" id="IPR038494">
    <property type="entry name" value="IGPD_sf"/>
</dbReference>
<dbReference type="FunFam" id="3.30.230.40:FF:000001">
    <property type="entry name" value="Imidazoleglycerol-phosphate dehydratase HisB"/>
    <property type="match status" value="1"/>
</dbReference>
<dbReference type="EMBL" id="DTKQ01000054">
    <property type="protein sequence ID" value="HGZ80198.1"/>
    <property type="molecule type" value="Genomic_DNA"/>
</dbReference>
<dbReference type="Gene3D" id="3.30.230.40">
    <property type="entry name" value="Imidazole glycerol phosphate dehydratase, domain 1"/>
    <property type="match status" value="2"/>
</dbReference>
<name>A0A832IAI6_9THEM</name>
<dbReference type="InterPro" id="IPR000807">
    <property type="entry name" value="ImidazoleglycerolP_deHydtase"/>
</dbReference>
<comment type="pathway">
    <text evidence="1 6 7">Amino-acid biosynthesis; L-histidine biosynthesis; L-histidine from 5-phospho-alpha-D-ribose 1-diphosphate: step 6/9.</text>
</comment>
<dbReference type="FunFam" id="3.30.230.40:FF:000003">
    <property type="entry name" value="Imidazoleglycerol-phosphate dehydratase HisB"/>
    <property type="match status" value="1"/>
</dbReference>
<dbReference type="PROSITE" id="PS00955">
    <property type="entry name" value="IGP_DEHYDRATASE_2"/>
    <property type="match status" value="1"/>
</dbReference>
<dbReference type="PANTHER" id="PTHR23133">
    <property type="entry name" value="IMIDAZOLEGLYCEROL-PHOSPHATE DEHYDRATASE HIS7"/>
    <property type="match status" value="1"/>
</dbReference>
<protein>
    <recommendedName>
        <fullName evidence="2 6">Imidazoleglycerol-phosphate dehydratase</fullName>
        <shortName evidence="6">IGPD</shortName>
        <ecNumber evidence="6 7">4.2.1.19</ecNumber>
    </recommendedName>
</protein>
<sequence length="196" mass="22217">MEKQTNRCCVERETLETNIKLWLIDDGKGEFTGSSRIGFLDHMLKTFCRFSTLSLSLEQFEADLHVDMHHGVEDLALVLGTAFRELLDYSRAKRFGYAIVPMDEALTMCSIDLSGRSFLNFQASFETQSIGDFPVELIEEFFRSFSSNARITLHIVKLFGKNSHHIAESMFKAFAIAVRSAIEKIESTQSTKGVID</sequence>
<keyword evidence="5 6" id="KW-0456">Lyase</keyword>
<comment type="similarity">
    <text evidence="6 7">Belongs to the imidazoleglycerol-phosphate dehydratase family.</text>
</comment>
<dbReference type="HAMAP" id="MF_00076">
    <property type="entry name" value="HisB"/>
    <property type="match status" value="1"/>
</dbReference>
<keyword evidence="3 6" id="KW-0028">Amino-acid biosynthesis</keyword>
<dbReference type="GO" id="GO:0004424">
    <property type="term" value="F:imidazoleglycerol-phosphate dehydratase activity"/>
    <property type="evidence" value="ECO:0007669"/>
    <property type="project" value="UniProtKB-UniRule"/>
</dbReference>
<comment type="catalytic activity">
    <reaction evidence="6 7">
        <text>D-erythro-1-(imidazol-4-yl)glycerol 3-phosphate = 3-(imidazol-4-yl)-2-oxopropyl phosphate + H2O</text>
        <dbReference type="Rhea" id="RHEA:11040"/>
        <dbReference type="ChEBI" id="CHEBI:15377"/>
        <dbReference type="ChEBI" id="CHEBI:57766"/>
        <dbReference type="ChEBI" id="CHEBI:58278"/>
        <dbReference type="EC" id="4.2.1.19"/>
    </reaction>
</comment>
<proteinExistence type="inferred from homology"/>
<accession>A0A832IAI6</accession>
<evidence type="ECO:0000256" key="5">
    <source>
        <dbReference type="ARBA" id="ARBA00023239"/>
    </source>
</evidence>
<reference evidence="8" key="1">
    <citation type="journal article" date="2020" name="mSystems">
        <title>Genome- and Community-Level Interaction Insights into Carbon Utilization and Element Cycling Functions of Hydrothermarchaeota in Hydrothermal Sediment.</title>
        <authorList>
            <person name="Zhou Z."/>
            <person name="Liu Y."/>
            <person name="Xu W."/>
            <person name="Pan J."/>
            <person name="Luo Z.H."/>
            <person name="Li M."/>
        </authorList>
    </citation>
    <scope>NUCLEOTIDE SEQUENCE [LARGE SCALE GENOMIC DNA]</scope>
    <source>
        <strain evidence="8">SpSt-86</strain>
    </source>
</reference>